<gene>
    <name evidence="3" type="ORF">ENP94_04390</name>
    <name evidence="4" type="ORF">ENS16_05355</name>
</gene>
<dbReference type="GO" id="GO:0004553">
    <property type="term" value="F:hydrolase activity, hydrolyzing O-glycosyl compounds"/>
    <property type="evidence" value="ECO:0007669"/>
    <property type="project" value="InterPro"/>
</dbReference>
<dbReference type="Gene3D" id="2.40.40.10">
    <property type="entry name" value="RlpA-like domain"/>
    <property type="match status" value="1"/>
</dbReference>
<dbReference type="InterPro" id="IPR036908">
    <property type="entry name" value="RlpA-like_sf"/>
</dbReference>
<evidence type="ECO:0000259" key="2">
    <source>
        <dbReference type="Pfam" id="PF06725"/>
    </source>
</evidence>
<dbReference type="GO" id="GO:0019867">
    <property type="term" value="C:outer membrane"/>
    <property type="evidence" value="ECO:0007669"/>
    <property type="project" value="InterPro"/>
</dbReference>
<proteinExistence type="predicted"/>
<dbReference type="InterPro" id="IPR010611">
    <property type="entry name" value="3D_dom"/>
</dbReference>
<dbReference type="CDD" id="cd22785">
    <property type="entry name" value="DPBB_MltA-like"/>
    <property type="match status" value="1"/>
</dbReference>
<sequence length="214" mass="23780">MKMSKWFVFTVFLFSGCLGPQVNTAPVSGTWRPPPAWLYSGIEGKTGTARYLGRFKVTYYWVVEESDYPKSRSTPLYTIDGKLLGRFSSAFVKDFKTESAARLRDGRCISYLKGSGRVKVVDRFLGHGGFTLTELKSIAVDPEIIPLGSKLYIPQFEGVSVNGRQLNGVFYAHDIGGAVKGKHIDVFIGKREYMNFLSSAGVKSSGFVDIYLLE</sequence>
<dbReference type="GO" id="GO:0008933">
    <property type="term" value="F:peptidoglycan lytic transglycosylase activity"/>
    <property type="evidence" value="ECO:0007669"/>
    <property type="project" value="TreeGrafter"/>
</dbReference>
<accession>A0A7C1NLS2</accession>
<name>A0A7C1NLS2_UNCW3</name>
<feature type="domain" description="3D" evidence="2">
    <location>
        <begin position="136"/>
        <end position="192"/>
    </location>
</feature>
<protein>
    <recommendedName>
        <fullName evidence="2">3D domain-containing protein</fullName>
    </recommendedName>
</protein>
<keyword evidence="1" id="KW-0732">Signal</keyword>
<dbReference type="GO" id="GO:0009253">
    <property type="term" value="P:peptidoglycan catabolic process"/>
    <property type="evidence" value="ECO:0007669"/>
    <property type="project" value="TreeGrafter"/>
</dbReference>
<evidence type="ECO:0000313" key="3">
    <source>
        <dbReference type="EMBL" id="HEA87233.1"/>
    </source>
</evidence>
<evidence type="ECO:0000256" key="1">
    <source>
        <dbReference type="SAM" id="SignalP"/>
    </source>
</evidence>
<dbReference type="EMBL" id="DSLG01000004">
    <property type="protein sequence ID" value="HEA87233.1"/>
    <property type="molecule type" value="Genomic_DNA"/>
</dbReference>
<organism evidence="3">
    <name type="scientific">candidate division WOR-3 bacterium</name>
    <dbReference type="NCBI Taxonomy" id="2052148"/>
    <lineage>
        <taxon>Bacteria</taxon>
        <taxon>Bacteria division WOR-3</taxon>
    </lineage>
</organism>
<comment type="caution">
    <text evidence="3">The sequence shown here is derived from an EMBL/GenBank/DDBJ whole genome shotgun (WGS) entry which is preliminary data.</text>
</comment>
<dbReference type="PROSITE" id="PS51257">
    <property type="entry name" value="PROKAR_LIPOPROTEIN"/>
    <property type="match status" value="1"/>
</dbReference>
<dbReference type="InterPro" id="IPR026044">
    <property type="entry name" value="MltA"/>
</dbReference>
<dbReference type="PANTHER" id="PTHR30124:SF0">
    <property type="entry name" value="MEMBRANE-BOUND LYTIC MUREIN TRANSGLYCOSYLASE A"/>
    <property type="match status" value="1"/>
</dbReference>
<dbReference type="PANTHER" id="PTHR30124">
    <property type="entry name" value="MEMBRANE-BOUND LYTIC MUREIN TRANSGLYCOSYLASE A"/>
    <property type="match status" value="1"/>
</dbReference>
<evidence type="ECO:0000313" key="4">
    <source>
        <dbReference type="EMBL" id="HFJ54097.1"/>
    </source>
</evidence>
<dbReference type="SUPFAM" id="SSF50685">
    <property type="entry name" value="Barwin-like endoglucanases"/>
    <property type="match status" value="1"/>
</dbReference>
<feature type="chain" id="PRO_5039820213" description="3D domain-containing protein" evidence="1">
    <location>
        <begin position="25"/>
        <end position="214"/>
    </location>
</feature>
<dbReference type="GO" id="GO:0009254">
    <property type="term" value="P:peptidoglycan turnover"/>
    <property type="evidence" value="ECO:0007669"/>
    <property type="project" value="InterPro"/>
</dbReference>
<feature type="signal peptide" evidence="1">
    <location>
        <begin position="1"/>
        <end position="24"/>
    </location>
</feature>
<dbReference type="Pfam" id="PF06725">
    <property type="entry name" value="3D"/>
    <property type="match status" value="1"/>
</dbReference>
<reference evidence="3" key="1">
    <citation type="journal article" date="2020" name="mSystems">
        <title>Genome- and Community-Level Interaction Insights into Carbon Utilization and Element Cycling Functions of Hydrothermarchaeota in Hydrothermal Sediment.</title>
        <authorList>
            <person name="Zhou Z."/>
            <person name="Liu Y."/>
            <person name="Xu W."/>
            <person name="Pan J."/>
            <person name="Luo Z.H."/>
            <person name="Li M."/>
        </authorList>
    </citation>
    <scope>NUCLEOTIDE SEQUENCE [LARGE SCALE GENOMIC DNA]</scope>
    <source>
        <strain evidence="3">SpSt-265</strain>
        <strain evidence="4">SpSt-465</strain>
    </source>
</reference>
<dbReference type="AlphaFoldDB" id="A0A7C1NLS2"/>
<dbReference type="EMBL" id="DSTU01000007">
    <property type="protein sequence ID" value="HFJ54097.1"/>
    <property type="molecule type" value="Genomic_DNA"/>
</dbReference>